<sequence>MIIPDKIKVSGVDYKIEFVKEIKDDLHEAEYRGRTIYKENRILILDSYSTEGKFRTILHEIIHVLDDDYKLEMEENTIRRLTVGLYQVLKDNNLLRE</sequence>
<evidence type="ECO:0008006" key="2">
    <source>
        <dbReference type="Google" id="ProtNLM"/>
    </source>
</evidence>
<reference evidence="1" key="1">
    <citation type="journal article" date="2014" name="Front. Microbiol.">
        <title>High frequency of phylogenetically diverse reductive dehalogenase-homologous genes in deep subseafloor sedimentary metagenomes.</title>
        <authorList>
            <person name="Kawai M."/>
            <person name="Futagami T."/>
            <person name="Toyoda A."/>
            <person name="Takaki Y."/>
            <person name="Nishi S."/>
            <person name="Hori S."/>
            <person name="Arai W."/>
            <person name="Tsubouchi T."/>
            <person name="Morono Y."/>
            <person name="Uchiyama I."/>
            <person name="Ito T."/>
            <person name="Fujiyama A."/>
            <person name="Inagaki F."/>
            <person name="Takami H."/>
        </authorList>
    </citation>
    <scope>NUCLEOTIDE SEQUENCE</scope>
    <source>
        <strain evidence="1">Expedition CK06-06</strain>
    </source>
</reference>
<gene>
    <name evidence="1" type="ORF">S03H2_19188</name>
</gene>
<name>X1FGM3_9ZZZZ</name>
<dbReference type="EMBL" id="BARU01010008">
    <property type="protein sequence ID" value="GAH44107.1"/>
    <property type="molecule type" value="Genomic_DNA"/>
</dbReference>
<organism evidence="1">
    <name type="scientific">marine sediment metagenome</name>
    <dbReference type="NCBI Taxonomy" id="412755"/>
    <lineage>
        <taxon>unclassified sequences</taxon>
        <taxon>metagenomes</taxon>
        <taxon>ecological metagenomes</taxon>
    </lineage>
</organism>
<evidence type="ECO:0000313" key="1">
    <source>
        <dbReference type="EMBL" id="GAH44107.1"/>
    </source>
</evidence>
<protein>
    <recommendedName>
        <fullName evidence="2">IrrE N-terminal-like domain-containing protein</fullName>
    </recommendedName>
</protein>
<accession>X1FGM3</accession>
<comment type="caution">
    <text evidence="1">The sequence shown here is derived from an EMBL/GenBank/DDBJ whole genome shotgun (WGS) entry which is preliminary data.</text>
</comment>
<dbReference type="AlphaFoldDB" id="X1FGM3"/>
<proteinExistence type="predicted"/>